<dbReference type="InterPro" id="IPR043451">
    <property type="entry name" value="Myocardin-like"/>
</dbReference>
<feature type="compositionally biased region" description="Low complexity" evidence="9">
    <location>
        <begin position="1176"/>
        <end position="1196"/>
    </location>
</feature>
<keyword evidence="4 8" id="KW-0175">Coiled coil</keyword>
<evidence type="ECO:0000256" key="5">
    <source>
        <dbReference type="ARBA" id="ARBA00023163"/>
    </source>
</evidence>
<dbReference type="GO" id="GO:0005634">
    <property type="term" value="C:nucleus"/>
    <property type="evidence" value="ECO:0007669"/>
    <property type="project" value="UniProtKB-SubCell"/>
</dbReference>
<keyword evidence="3" id="KW-0805">Transcription regulation</keyword>
<feature type="coiled-coil region" evidence="8">
    <location>
        <begin position="671"/>
        <end position="705"/>
    </location>
</feature>
<feature type="region of interest" description="Disordered" evidence="9">
    <location>
        <begin position="1165"/>
        <end position="1209"/>
    </location>
</feature>
<feature type="compositionally biased region" description="Low complexity" evidence="9">
    <location>
        <begin position="1136"/>
        <end position="1152"/>
    </location>
</feature>
<feature type="compositionally biased region" description="Polar residues" evidence="9">
    <location>
        <begin position="521"/>
        <end position="535"/>
    </location>
</feature>
<evidence type="ECO:0000256" key="1">
    <source>
        <dbReference type="ARBA" id="ARBA00004123"/>
    </source>
</evidence>
<evidence type="ECO:0000313" key="11">
    <source>
        <dbReference type="EMBL" id="EDO63251.2"/>
    </source>
</evidence>
<dbReference type="SMART" id="SM00513">
    <property type="entry name" value="SAP"/>
    <property type="match status" value="1"/>
</dbReference>
<proteinExistence type="predicted"/>
<evidence type="ECO:0000259" key="10">
    <source>
        <dbReference type="PROSITE" id="PS50800"/>
    </source>
</evidence>
<dbReference type="PROSITE" id="PS51073">
    <property type="entry name" value="RPEL"/>
    <property type="match status" value="2"/>
</dbReference>
<feature type="region of interest" description="Disordered" evidence="9">
    <location>
        <begin position="1131"/>
        <end position="1153"/>
    </location>
</feature>
<dbReference type="Gene3D" id="1.10.720.30">
    <property type="entry name" value="SAP domain"/>
    <property type="match status" value="1"/>
</dbReference>
<dbReference type="Pfam" id="PF02037">
    <property type="entry name" value="SAP"/>
    <property type="match status" value="1"/>
</dbReference>
<dbReference type="VEuPathDB" id="VectorBase:AGAP001472"/>
<feature type="region of interest" description="Disordered" evidence="9">
    <location>
        <begin position="419"/>
        <end position="495"/>
    </location>
</feature>
<feature type="region of interest" description="Disordered" evidence="9">
    <location>
        <begin position="366"/>
        <end position="398"/>
    </location>
</feature>
<reference evidence="11" key="2">
    <citation type="submission" date="2002-03" db="EMBL/GenBank/DDBJ databases">
        <authorList>
            <consortium name="The Anopheles Genome Sequencing Consortium"/>
        </authorList>
    </citation>
    <scope>NUCLEOTIDE SEQUENCE</scope>
    <source>
        <strain evidence="11">PEST</strain>
    </source>
</reference>
<feature type="repeat" description="RPEL" evidence="7">
    <location>
        <begin position="128"/>
        <end position="153"/>
    </location>
</feature>
<dbReference type="PROSITE" id="PS50800">
    <property type="entry name" value="SAP"/>
    <property type="match status" value="1"/>
</dbReference>
<reference evidence="11" key="4">
    <citation type="journal article" date="2007" name="Genome Biol.">
        <title>Update of the Anopheles gambiae PEST genome assembly.</title>
        <authorList>
            <person name="Sharakhova M.V."/>
            <person name="Hammond M.P."/>
            <person name="Lobo N.F."/>
            <person name="Krzywinski J."/>
            <person name="Unger M.F."/>
            <person name="Hillenmeyer M.E."/>
            <person name="Bruggner R.V."/>
            <person name="Birney E."/>
            <person name="Collins F.H."/>
        </authorList>
    </citation>
    <scope>NUCLEOTIDE SEQUENCE</scope>
    <source>
        <strain evidence="11">PEST</strain>
    </source>
</reference>
<dbReference type="SMART" id="SM00707">
    <property type="entry name" value="RPEL"/>
    <property type="match status" value="3"/>
</dbReference>
<gene>
    <name evidence="11" type="ORF">AgaP_AGAP001472</name>
</gene>
<dbReference type="eggNOG" id="ENOG502QU1Z">
    <property type="taxonomic scope" value="Eukaryota"/>
</dbReference>
<sequence length="1304" mass="137515">MTNAPPLSAARCPIHGDCTRATGCDGLRDEVVVDMDPNMTNRSQQHTVVLDEGAQPGTSYSRVSPPKAVIDSSPLQSAMDKNKQSLIVKLSMRRPYDQLVQQGIMPSLKTSPAIYEQRRQLERAKTGDLLKAKIKKRPDRLELEQRHILEQCDSHVDPSLAEKRRMLEKALLVDHLNSKISHRPGPLDLIGKNILHVEEPIERMVKEGLVDYASTLDESNASVATPTTVGEGEDSLSSEGESLHSVTVAVVNQPGVPATTILQHQIQLQSFPAATPTAATSLQSQPQTLLTAQPEFFTLKPTIPIVVNDGTVLAAIATPTVMAATTAVATIAAVTSSGNIATIAEIPMEQGGGCGAVAATTSSSSSSTIITSSSNTPSITTSTLRPILPTPSANNNLSGDLATVRPTLTMTPIPSDLKLISSSSSSSNGSGIAGSNGGKEKLAKKKSKTKSITKAKPIKFHEYKGPPNAHRGSSSSSSSSAGHGNGGSAGGGSDNNYQLIMQQQYLLEYLEEMCKKPAGVSSPSSSREAPTTTNTDAEELAGSDQTPIDSPLGPGGSSSGVGGGAGSGSGSGRSKNSTTGGGGTGSGSSVGMGSSTTLPTTFAAMDIALDTLNRLKVSQLKKYCKQYNLAVSGTKSNLIERLKPYIKSIEPCAGGVPSTVGGATAGGTADAEIEDSLLAEQQKRIAELQLQLKKSQEELEQFRSLCNNPFAASDQPMVINAAVTIPPPPPPPPSSSSSSSTQQPQLATVLVGSPYSITTGGGDSCDAPCTADGDASAGGTVSANQTPDRVSVPDTTVGAALEGSFFLEGLTPADSTTVDYGHDMHEMLPPELTSTLAPIERSPTHRPTLDKVLGQVQPTISGLTMKTEPTDELRNGGAGGGMSSVVGAGVAGGNGNAGGVRAAVGDMHDLSLSMKSVNFEAVSGDTGDASMQQDTIMLNDFEDIDLVDFHMHSLDSDGPFPMITNHDPDPAATRTATHAPPAAATMHDAIDAMFCNGDGDPNGKLLATNSFATNQPTGSQQQHVLHEHAPSHGFLNNNDLVSGNSLRIMLHMDLMDQNEQQANIATVTGTKQLPFGSLHHQQPQHHHLQHNNQQQQQQHHHTSHLHHSDRNNNSRYDANQTVSLGFGVQQDTQPVASTSASSSSSSTSSSPSNCFRLGLGTSLSSKHANKHHLNLHQQQQQHQHQQQQHQQQQQQQHHPHHHQQHHQSLLEQLTPPSAAAGSDGSNSTLIGDTIDSFQDNAMDFESLLTNDAADSVLNANNCHRMMLDCAQDKPMYSFLPDPSILDYFSDDCNGHDFEIKHLEY</sequence>
<dbReference type="InterPro" id="IPR004018">
    <property type="entry name" value="RPEL_repeat"/>
</dbReference>
<dbReference type="STRING" id="7165.A7UVM7"/>
<feature type="region of interest" description="Disordered" evidence="9">
    <location>
        <begin position="517"/>
        <end position="593"/>
    </location>
</feature>
<evidence type="ECO:0000256" key="4">
    <source>
        <dbReference type="ARBA" id="ARBA00023054"/>
    </source>
</evidence>
<feature type="region of interest" description="Disordered" evidence="9">
    <location>
        <begin position="1074"/>
        <end position="1117"/>
    </location>
</feature>
<comment type="caution">
    <text evidence="11">The sequence shown here is derived from an EMBL/GenBank/DDBJ whole genome shotgun (WGS) entry which is preliminary data.</text>
</comment>
<accession>A7UVM7</accession>
<dbReference type="SUPFAM" id="SSF68906">
    <property type="entry name" value="SAP domain"/>
    <property type="match status" value="1"/>
</dbReference>
<dbReference type="PANTHER" id="PTHR22793:SF12">
    <property type="entry name" value="MYOCARDIN-RELATED TRANSCRIPTION FACTOR, ISOFORM H"/>
    <property type="match status" value="1"/>
</dbReference>
<dbReference type="EMBL" id="AAAB01008987">
    <property type="protein sequence ID" value="EDO63251.2"/>
    <property type="molecule type" value="Genomic_DNA"/>
</dbReference>
<evidence type="ECO:0000256" key="9">
    <source>
        <dbReference type="SAM" id="MobiDB-lite"/>
    </source>
</evidence>
<comment type="subcellular location">
    <subcellularLocation>
        <location evidence="1">Nucleus</location>
    </subcellularLocation>
</comment>
<name>A7UVM7_ANOGA</name>
<feature type="compositionally biased region" description="Gly residues" evidence="9">
    <location>
        <begin position="553"/>
        <end position="571"/>
    </location>
</feature>
<dbReference type="GO" id="GO:0045944">
    <property type="term" value="P:positive regulation of transcription by RNA polymerase II"/>
    <property type="evidence" value="ECO:0007669"/>
    <property type="project" value="UniProtKB-ARBA"/>
</dbReference>
<feature type="compositionally biased region" description="Pro residues" evidence="9">
    <location>
        <begin position="725"/>
        <end position="734"/>
    </location>
</feature>
<evidence type="ECO:0000256" key="3">
    <source>
        <dbReference type="ARBA" id="ARBA00023015"/>
    </source>
</evidence>
<evidence type="ECO:0000256" key="6">
    <source>
        <dbReference type="ARBA" id="ARBA00023242"/>
    </source>
</evidence>
<evidence type="ECO:0000256" key="8">
    <source>
        <dbReference type="SAM" id="Coils"/>
    </source>
</evidence>
<dbReference type="OMA" id="YLEEMCK"/>
<organism evidence="11">
    <name type="scientific">Anopheles gambiae</name>
    <name type="common">African malaria mosquito</name>
    <dbReference type="NCBI Taxonomy" id="7165"/>
    <lineage>
        <taxon>Eukaryota</taxon>
        <taxon>Metazoa</taxon>
        <taxon>Ecdysozoa</taxon>
        <taxon>Arthropoda</taxon>
        <taxon>Hexapoda</taxon>
        <taxon>Insecta</taxon>
        <taxon>Pterygota</taxon>
        <taxon>Neoptera</taxon>
        <taxon>Endopterygota</taxon>
        <taxon>Diptera</taxon>
        <taxon>Nematocera</taxon>
        <taxon>Culicoidea</taxon>
        <taxon>Culicidae</taxon>
        <taxon>Anophelinae</taxon>
        <taxon>Anopheles</taxon>
    </lineage>
</organism>
<feature type="compositionally biased region" description="Gly residues" evidence="9">
    <location>
        <begin position="483"/>
        <end position="493"/>
    </location>
</feature>
<feature type="domain" description="SAP" evidence="10">
    <location>
        <begin position="612"/>
        <end position="646"/>
    </location>
</feature>
<feature type="compositionally biased region" description="Low complexity" evidence="9">
    <location>
        <begin position="420"/>
        <end position="430"/>
    </location>
</feature>
<evidence type="ECO:0000256" key="2">
    <source>
        <dbReference type="ARBA" id="ARBA00022737"/>
    </source>
</evidence>
<keyword evidence="6" id="KW-0539">Nucleus</keyword>
<dbReference type="InterPro" id="IPR003034">
    <property type="entry name" value="SAP_dom"/>
</dbReference>
<feature type="compositionally biased region" description="Low complexity" evidence="9">
    <location>
        <begin position="366"/>
        <end position="383"/>
    </location>
</feature>
<reference evidence="11" key="3">
    <citation type="journal article" date="2004" name="Trends Parasitol.">
        <title>The Anopheles gambiae genome: an update.</title>
        <authorList>
            <person name="Mongin E."/>
            <person name="Louis C."/>
            <person name="Holt R.A."/>
            <person name="Birney E."/>
            <person name="Collins F.H."/>
        </authorList>
    </citation>
    <scope>NUCLEOTIDE SEQUENCE</scope>
    <source>
        <strain evidence="11">PEST</strain>
    </source>
</reference>
<dbReference type="PANTHER" id="PTHR22793">
    <property type="entry name" value="MYOCARDIN-RELATED TRANSCRIPTION FACTOR-RELATED"/>
    <property type="match status" value="1"/>
</dbReference>
<dbReference type="Gene3D" id="6.10.140.2040">
    <property type="match status" value="1"/>
</dbReference>
<dbReference type="HOGENOM" id="CLU_264211_0_0_1"/>
<keyword evidence="2" id="KW-0677">Repeat</keyword>
<evidence type="ECO:0000256" key="7">
    <source>
        <dbReference type="PROSITE-ProRule" id="PRU00401"/>
    </source>
</evidence>
<keyword evidence="5" id="KW-0804">Transcription</keyword>
<feature type="compositionally biased region" description="Basic residues" evidence="9">
    <location>
        <begin position="442"/>
        <end position="458"/>
    </location>
</feature>
<feature type="compositionally biased region" description="Low complexity" evidence="9">
    <location>
        <begin position="472"/>
        <end position="482"/>
    </location>
</feature>
<dbReference type="InterPro" id="IPR036361">
    <property type="entry name" value="SAP_dom_sf"/>
</dbReference>
<protein>
    <submittedName>
        <fullName evidence="11">AGAP001472-PA</fullName>
    </submittedName>
</protein>
<dbReference type="VEuPathDB" id="VectorBase:AGAMI1_006042"/>
<feature type="repeat" description="RPEL" evidence="7">
    <location>
        <begin position="174"/>
        <end position="199"/>
    </location>
</feature>
<reference evidence="11" key="5">
    <citation type="submission" date="2011-05" db="EMBL/GenBank/DDBJ databases">
        <authorList>
            <consortium name="VectorBase"/>
        </authorList>
    </citation>
    <scope>NUCLEOTIDE SEQUENCE</scope>
    <source>
        <strain evidence="11">PEST</strain>
    </source>
</reference>
<feature type="region of interest" description="Disordered" evidence="9">
    <location>
        <begin position="721"/>
        <end position="745"/>
    </location>
</feature>
<dbReference type="Gene3D" id="6.10.150.10">
    <property type="match status" value="1"/>
</dbReference>
<dbReference type="PaxDb" id="7165-AGAP001472-PA"/>
<reference evidence="11" key="1">
    <citation type="journal article" date="2002" name="Science">
        <title>The genome sequence of the malaria mosquito Anopheles gambiae.</title>
        <authorList>
            <person name="Holt R.A."/>
            <person name="Subramanian G.M."/>
            <person name="Halpern A."/>
            <person name="Sutton G.G."/>
            <person name="Charlab R."/>
            <person name="Nusskern D.R."/>
            <person name="Wincker P."/>
            <person name="Clark A.G."/>
            <person name="Ribeiro J.M."/>
            <person name="Wides R."/>
            <person name="Salzberg S.L."/>
            <person name="Loftus B."/>
            <person name="Yandell M."/>
            <person name="Majoros W.H."/>
            <person name="Rusch D.B."/>
            <person name="Lai Z."/>
            <person name="Kraft C.L."/>
            <person name="Abril J.F."/>
            <person name="Anthouard V."/>
            <person name="Arensburger P."/>
            <person name="Atkinson P.W."/>
            <person name="Baden H."/>
            <person name="de Berardinis V."/>
            <person name="Baldwin D."/>
            <person name="Benes V."/>
            <person name="Biedler J."/>
            <person name="Blass C."/>
            <person name="Bolanos R."/>
            <person name="Boscus D."/>
            <person name="Barnstead M."/>
            <person name="Cai S."/>
            <person name="Center A."/>
            <person name="Chaturverdi K."/>
            <person name="Christophides G.K."/>
            <person name="Chrystal M.A."/>
            <person name="Clamp M."/>
            <person name="Cravchik A."/>
            <person name="Curwen V."/>
            <person name="Dana A."/>
            <person name="Delcher A."/>
            <person name="Dew I."/>
            <person name="Evans C.A."/>
            <person name="Flanigan M."/>
            <person name="Grundschober-Freimoser A."/>
            <person name="Friedli L."/>
            <person name="Gu Z."/>
            <person name="Guan P."/>
            <person name="Guigo R."/>
            <person name="Hillenmeyer M.E."/>
            <person name="Hladun S.L."/>
            <person name="Hogan J.R."/>
            <person name="Hong Y.S."/>
            <person name="Hoover J."/>
            <person name="Jaillon O."/>
            <person name="Ke Z."/>
            <person name="Kodira C."/>
            <person name="Kokoza E."/>
            <person name="Koutsos A."/>
            <person name="Letunic I."/>
            <person name="Levitsky A."/>
            <person name="Liang Y."/>
            <person name="Lin J.J."/>
            <person name="Lobo N.F."/>
            <person name="Lopez J.R."/>
            <person name="Malek J.A."/>
            <person name="McIntosh T.C."/>
            <person name="Meister S."/>
            <person name="Miller J."/>
            <person name="Mobarry C."/>
            <person name="Mongin E."/>
            <person name="Murphy S.D."/>
            <person name="O'Brochta D.A."/>
            <person name="Pfannkoch C."/>
            <person name="Qi R."/>
            <person name="Regier M.A."/>
            <person name="Remington K."/>
            <person name="Shao H."/>
            <person name="Sharakhova M.V."/>
            <person name="Sitter C.D."/>
            <person name="Shetty J."/>
            <person name="Smith T.J."/>
            <person name="Strong R."/>
            <person name="Sun J."/>
            <person name="Thomasova D."/>
            <person name="Ton L.Q."/>
            <person name="Topalis P."/>
            <person name="Tu Z."/>
            <person name="Unger M.F."/>
            <person name="Walenz B."/>
            <person name="Wang A."/>
            <person name="Wang J."/>
            <person name="Wang M."/>
            <person name="Wang X."/>
            <person name="Woodford K.J."/>
            <person name="Wortman J.R."/>
            <person name="Wu M."/>
            <person name="Yao A."/>
            <person name="Zdobnov E.M."/>
            <person name="Zhang H."/>
            <person name="Zhao Q."/>
            <person name="Zhao S."/>
            <person name="Zhu S.C."/>
            <person name="Zhimulev I."/>
            <person name="Coluzzi M."/>
            <person name="della Torre A."/>
            <person name="Roth C.W."/>
            <person name="Louis C."/>
            <person name="Kalush F."/>
            <person name="Mural R.J."/>
            <person name="Myers E.W."/>
            <person name="Adams M.D."/>
            <person name="Smith H.O."/>
            <person name="Broder S."/>
            <person name="Gardner M.J."/>
            <person name="Fraser C.M."/>
            <person name="Birney E."/>
            <person name="Bork P."/>
            <person name="Brey P.T."/>
            <person name="Venter J.C."/>
            <person name="Weissenbach J."/>
            <person name="Kafatos F.C."/>
            <person name="Collins F.H."/>
            <person name="Hoffman S.L."/>
        </authorList>
    </citation>
    <scope>NUCLEOTIDE SEQUENCE [LARGE SCALE GENOMIC DNA]</scope>
    <source>
        <strain evidence="11">PEST</strain>
    </source>
</reference>
<feature type="compositionally biased region" description="Gly residues" evidence="9">
    <location>
        <begin position="579"/>
        <end position="590"/>
    </location>
</feature>
<dbReference type="Pfam" id="PF02755">
    <property type="entry name" value="RPEL"/>
    <property type="match status" value="1"/>
</dbReference>